<dbReference type="AlphaFoldDB" id="A0A8H6Z6A7"/>
<evidence type="ECO:0000313" key="2">
    <source>
        <dbReference type="EMBL" id="KAF7371374.1"/>
    </source>
</evidence>
<evidence type="ECO:0000313" key="3">
    <source>
        <dbReference type="Proteomes" id="UP000623467"/>
    </source>
</evidence>
<name>A0A8H6Z6A7_9AGAR</name>
<comment type="caution">
    <text evidence="2">The sequence shown here is derived from an EMBL/GenBank/DDBJ whole genome shotgun (WGS) entry which is preliminary data.</text>
</comment>
<gene>
    <name evidence="2" type="ORF">MSAN_00773800</name>
</gene>
<feature type="compositionally biased region" description="Acidic residues" evidence="1">
    <location>
        <begin position="1"/>
        <end position="10"/>
    </location>
</feature>
<feature type="compositionally biased region" description="Basic and acidic residues" evidence="1">
    <location>
        <begin position="58"/>
        <end position="73"/>
    </location>
</feature>
<accession>A0A8H6Z6A7</accession>
<evidence type="ECO:0000256" key="1">
    <source>
        <dbReference type="SAM" id="MobiDB-lite"/>
    </source>
</evidence>
<feature type="compositionally biased region" description="Basic and acidic residues" evidence="1">
    <location>
        <begin position="24"/>
        <end position="38"/>
    </location>
</feature>
<protein>
    <submittedName>
        <fullName evidence="2">Uncharacterized protein</fullName>
    </submittedName>
</protein>
<keyword evidence="3" id="KW-1185">Reference proteome</keyword>
<organism evidence="2 3">
    <name type="scientific">Mycena sanguinolenta</name>
    <dbReference type="NCBI Taxonomy" id="230812"/>
    <lineage>
        <taxon>Eukaryota</taxon>
        <taxon>Fungi</taxon>
        <taxon>Dikarya</taxon>
        <taxon>Basidiomycota</taxon>
        <taxon>Agaricomycotina</taxon>
        <taxon>Agaricomycetes</taxon>
        <taxon>Agaricomycetidae</taxon>
        <taxon>Agaricales</taxon>
        <taxon>Marasmiineae</taxon>
        <taxon>Mycenaceae</taxon>
        <taxon>Mycena</taxon>
    </lineage>
</organism>
<proteinExistence type="predicted"/>
<dbReference type="EMBL" id="JACAZH010000004">
    <property type="protein sequence ID" value="KAF7371374.1"/>
    <property type="molecule type" value="Genomic_DNA"/>
</dbReference>
<feature type="region of interest" description="Disordered" evidence="1">
    <location>
        <begin position="55"/>
        <end position="83"/>
    </location>
</feature>
<dbReference type="Proteomes" id="UP000623467">
    <property type="component" value="Unassembled WGS sequence"/>
</dbReference>
<reference evidence="2" key="1">
    <citation type="submission" date="2020-05" db="EMBL/GenBank/DDBJ databases">
        <title>Mycena genomes resolve the evolution of fungal bioluminescence.</title>
        <authorList>
            <person name="Tsai I.J."/>
        </authorList>
    </citation>
    <scope>NUCLEOTIDE SEQUENCE</scope>
    <source>
        <strain evidence="2">160909Yilan</strain>
    </source>
</reference>
<feature type="region of interest" description="Disordered" evidence="1">
    <location>
        <begin position="1"/>
        <end position="41"/>
    </location>
</feature>
<sequence>MDDMDTSDAADEGKKLEAGAGAGEVHEWLSDKRDKRDVVPVPVRRSTGCGVAVYDGGRVAERDSEGRDREGDHTGVPSPKSLPAFLPSVVFAPATACGGWPVYRPHLE</sequence>